<proteinExistence type="predicted"/>
<keyword evidence="3" id="KW-1185">Reference proteome</keyword>
<dbReference type="AlphaFoldDB" id="A0A4C1Z8H5"/>
<protein>
    <submittedName>
        <fullName evidence="2">Uncharacterized protein</fullName>
    </submittedName>
</protein>
<name>A0A4C1Z8H5_EUMVA</name>
<dbReference type="Proteomes" id="UP000299102">
    <property type="component" value="Unassembled WGS sequence"/>
</dbReference>
<evidence type="ECO:0000256" key="1">
    <source>
        <dbReference type="SAM" id="MobiDB-lite"/>
    </source>
</evidence>
<evidence type="ECO:0000313" key="3">
    <source>
        <dbReference type="Proteomes" id="UP000299102"/>
    </source>
</evidence>
<feature type="region of interest" description="Disordered" evidence="1">
    <location>
        <begin position="160"/>
        <end position="179"/>
    </location>
</feature>
<organism evidence="2 3">
    <name type="scientific">Eumeta variegata</name>
    <name type="common">Bagworm moth</name>
    <name type="synonym">Eumeta japonica</name>
    <dbReference type="NCBI Taxonomy" id="151549"/>
    <lineage>
        <taxon>Eukaryota</taxon>
        <taxon>Metazoa</taxon>
        <taxon>Ecdysozoa</taxon>
        <taxon>Arthropoda</taxon>
        <taxon>Hexapoda</taxon>
        <taxon>Insecta</taxon>
        <taxon>Pterygota</taxon>
        <taxon>Neoptera</taxon>
        <taxon>Endopterygota</taxon>
        <taxon>Lepidoptera</taxon>
        <taxon>Glossata</taxon>
        <taxon>Ditrysia</taxon>
        <taxon>Tineoidea</taxon>
        <taxon>Psychidae</taxon>
        <taxon>Oiketicinae</taxon>
        <taxon>Eumeta</taxon>
    </lineage>
</organism>
<reference evidence="2 3" key="1">
    <citation type="journal article" date="2019" name="Commun. Biol.">
        <title>The bagworm genome reveals a unique fibroin gene that provides high tensile strength.</title>
        <authorList>
            <person name="Kono N."/>
            <person name="Nakamura H."/>
            <person name="Ohtoshi R."/>
            <person name="Tomita M."/>
            <person name="Numata K."/>
            <person name="Arakawa K."/>
        </authorList>
    </citation>
    <scope>NUCLEOTIDE SEQUENCE [LARGE SCALE GENOMIC DNA]</scope>
</reference>
<accession>A0A4C1Z8H5</accession>
<evidence type="ECO:0000313" key="2">
    <source>
        <dbReference type="EMBL" id="GBP83433.1"/>
    </source>
</evidence>
<dbReference type="EMBL" id="BGZK01001621">
    <property type="protein sequence ID" value="GBP83433.1"/>
    <property type="molecule type" value="Genomic_DNA"/>
</dbReference>
<sequence length="179" mass="19309">MTSTVLSSFNCVRVTAKASECGVLHNSVGDHAMGIYYLAIHPRMGDVCEAAPRARPPGRAGGAAGGIKFAGSHAPVRLGIHVDLRDGRMRLHNAANDYDVNSPPWFAWGTKSLGFISWGYDIPQSKFVGNTAGSKSLQDPTLCDRKLRIKRTIVERSHHDGADGISSEWSDDGKEQGCM</sequence>
<comment type="caution">
    <text evidence="2">The sequence shown here is derived from an EMBL/GenBank/DDBJ whole genome shotgun (WGS) entry which is preliminary data.</text>
</comment>
<gene>
    <name evidence="2" type="ORF">EVAR_60362_1</name>
</gene>